<protein>
    <submittedName>
        <fullName evidence="2">Radical SAM domain-containing protein</fullName>
    </submittedName>
</protein>
<dbReference type="InterPro" id="IPR034556">
    <property type="entry name" value="tRNA_wybutosine-synthase"/>
</dbReference>
<feature type="region of interest" description="Disordered" evidence="1">
    <location>
        <begin position="63"/>
        <end position="82"/>
    </location>
</feature>
<dbReference type="AlphaFoldDB" id="A0A139Y6I9"/>
<dbReference type="PANTHER" id="PTHR13930:SF0">
    <property type="entry name" value="S-ADENOSYL-L-METHIONINE-DEPENDENT TRNA 4-DEMETHYLWYOSINE SYNTHASE TYW1-RELATED"/>
    <property type="match status" value="1"/>
</dbReference>
<accession>A0A139Y6I9</accession>
<name>A0A139Y6I9_TOXGO</name>
<dbReference type="VEuPathDB" id="ToxoDB:TGARI_272270B"/>
<gene>
    <name evidence="2" type="ORF">TGARI_272270B</name>
</gene>
<dbReference type="GO" id="GO:0031591">
    <property type="term" value="P:wybutosine biosynthetic process"/>
    <property type="evidence" value="ECO:0007669"/>
    <property type="project" value="TreeGrafter"/>
</dbReference>
<evidence type="ECO:0000256" key="1">
    <source>
        <dbReference type="SAM" id="MobiDB-lite"/>
    </source>
</evidence>
<dbReference type="EMBL" id="AGQS02003772">
    <property type="protein sequence ID" value="KYF46565.1"/>
    <property type="molecule type" value="Genomic_DNA"/>
</dbReference>
<organism evidence="2 3">
    <name type="scientific">Toxoplasma gondii ARI</name>
    <dbReference type="NCBI Taxonomy" id="1074872"/>
    <lineage>
        <taxon>Eukaryota</taxon>
        <taxon>Sar</taxon>
        <taxon>Alveolata</taxon>
        <taxon>Apicomplexa</taxon>
        <taxon>Conoidasida</taxon>
        <taxon>Coccidia</taxon>
        <taxon>Eucoccidiorida</taxon>
        <taxon>Eimeriorina</taxon>
        <taxon>Sarcocystidae</taxon>
        <taxon>Toxoplasma</taxon>
    </lineage>
</organism>
<feature type="compositionally biased region" description="Basic and acidic residues" evidence="1">
    <location>
        <begin position="65"/>
        <end position="74"/>
    </location>
</feature>
<feature type="non-terminal residue" evidence="2">
    <location>
        <position position="1"/>
    </location>
</feature>
<comment type="caution">
    <text evidence="2">The sequence shown here is derived from an EMBL/GenBank/DDBJ whole genome shotgun (WGS) entry which is preliminary data.</text>
</comment>
<sequence length="82" mass="9305">YRRDGVWHTWIDYDKFHQLATSGNTTFTGFDYCAPTPSWAVYGSAEAGFSPLEKRVFSKGKQKRLLRDKARTEQGENANGAD</sequence>
<reference evidence="2 3" key="1">
    <citation type="journal article" date="2016" name="Nat. Commun.">
        <title>Local admixture of amplified and diversified secreted pathogenesis determinants shapes mosaic Toxoplasma gondii genomes.</title>
        <authorList>
            <person name="Lorenzi H."/>
            <person name="Khan A."/>
            <person name="Behnke M.S."/>
            <person name="Namasivayam S."/>
            <person name="Swapna L.S."/>
            <person name="Hadjithomas M."/>
            <person name="Karamycheva S."/>
            <person name="Pinney D."/>
            <person name="Brunk B.P."/>
            <person name="Ajioka J.W."/>
            <person name="Ajzenberg D."/>
            <person name="Boothroyd J.C."/>
            <person name="Boyle J.P."/>
            <person name="Darde M.L."/>
            <person name="Diaz-Miranda M.A."/>
            <person name="Dubey J.P."/>
            <person name="Fritz H.M."/>
            <person name="Gennari S.M."/>
            <person name="Gregory B.D."/>
            <person name="Kim K."/>
            <person name="Saeij J.P."/>
            <person name="Su C."/>
            <person name="White M.W."/>
            <person name="Zhu X.Q."/>
            <person name="Howe D.K."/>
            <person name="Rosenthal B.M."/>
            <person name="Grigg M.E."/>
            <person name="Parkinson J."/>
            <person name="Liu L."/>
            <person name="Kissinger J.C."/>
            <person name="Roos D.S."/>
            <person name="Sibley L.D."/>
        </authorList>
    </citation>
    <scope>NUCLEOTIDE SEQUENCE [LARGE SCALE GENOMIC DNA]</scope>
    <source>
        <strain evidence="2 3">ARI</strain>
    </source>
</reference>
<dbReference type="GO" id="GO:0051539">
    <property type="term" value="F:4 iron, 4 sulfur cluster binding"/>
    <property type="evidence" value="ECO:0007669"/>
    <property type="project" value="InterPro"/>
</dbReference>
<proteinExistence type="predicted"/>
<dbReference type="PANTHER" id="PTHR13930">
    <property type="entry name" value="S-ADENOSYL-L-METHIONINE-DEPENDENT TRNA 4-DEMETHYLWYOSINE SYNTHASE"/>
    <property type="match status" value="1"/>
</dbReference>
<dbReference type="Proteomes" id="UP000074247">
    <property type="component" value="Unassembled WGS sequence"/>
</dbReference>
<evidence type="ECO:0000313" key="2">
    <source>
        <dbReference type="EMBL" id="KYF46565.1"/>
    </source>
</evidence>
<evidence type="ECO:0000313" key="3">
    <source>
        <dbReference type="Proteomes" id="UP000074247"/>
    </source>
</evidence>